<dbReference type="Proteomes" id="UP000067434">
    <property type="component" value="Chromosome"/>
</dbReference>
<dbReference type="InterPro" id="IPR041465">
    <property type="entry name" value="SfsA_N"/>
</dbReference>
<dbReference type="Pfam" id="PF03749">
    <property type="entry name" value="SfsA"/>
    <property type="match status" value="1"/>
</dbReference>
<dbReference type="STRING" id="1550241.MA03_01540"/>
<sequence length="229" mass="25879">MLLQLESPSICTIVRRVNRFVVEVKHAWKLTRAHINNTGRLLEYIKEGKTAYCLPHRGKTEFRLIAVDEEGSGALIDTQLQMKSFEEAVRRGLLDWAKCEIVSRAPRVGSSKLDYLLSCGGYKVFTELKSAVLRQDGYAMYPDCPTLRGRRHIWELIELARIGHKALIVFVAGIRGVTAFKPYVEGDAEVARLLKMAYESGVGIRAFSVYYEPETSKIILDKSSLEIVL</sequence>
<dbReference type="Gene3D" id="2.40.50.580">
    <property type="match status" value="1"/>
</dbReference>
<dbReference type="Gene3D" id="3.40.1350.60">
    <property type="match status" value="1"/>
</dbReference>
<keyword evidence="4" id="KW-1185">Reference proteome</keyword>
<protein>
    <submittedName>
        <fullName evidence="3">Sugar fermentation stimulation protein</fullName>
    </submittedName>
</protein>
<dbReference type="AlphaFoldDB" id="A0A0F7FHE1"/>
<proteinExistence type="predicted"/>
<dbReference type="KEGG" id="thf:MA03_01540"/>
<dbReference type="InterPro" id="IPR040452">
    <property type="entry name" value="SfsA_C"/>
</dbReference>
<feature type="domain" description="SfsA N-terminal OB" evidence="2">
    <location>
        <begin position="14"/>
        <end position="73"/>
    </location>
</feature>
<name>A0A0F7FHE1_9CREN</name>
<dbReference type="Pfam" id="PF17746">
    <property type="entry name" value="SfsA_N"/>
    <property type="match status" value="1"/>
</dbReference>
<dbReference type="RefSeq" id="WP_052883588.1">
    <property type="nucleotide sequence ID" value="NZ_CP009961.1"/>
</dbReference>
<dbReference type="PANTHER" id="PTHR30545:SF2">
    <property type="entry name" value="SUGAR FERMENTATION STIMULATION PROTEIN A"/>
    <property type="match status" value="1"/>
</dbReference>
<evidence type="ECO:0000259" key="1">
    <source>
        <dbReference type="Pfam" id="PF03749"/>
    </source>
</evidence>
<gene>
    <name evidence="3" type="ORF">MA03_01540</name>
</gene>
<dbReference type="GO" id="GO:0003677">
    <property type="term" value="F:DNA binding"/>
    <property type="evidence" value="ECO:0007669"/>
    <property type="project" value="InterPro"/>
</dbReference>
<dbReference type="NCBIfam" id="TIGR00230">
    <property type="entry name" value="sfsA"/>
    <property type="match status" value="1"/>
</dbReference>
<organism evidence="3 4">
    <name type="scientific">Infirmifilum uzonense</name>
    <dbReference type="NCBI Taxonomy" id="1550241"/>
    <lineage>
        <taxon>Archaea</taxon>
        <taxon>Thermoproteota</taxon>
        <taxon>Thermoprotei</taxon>
        <taxon>Thermofilales</taxon>
        <taxon>Thermofilaceae</taxon>
        <taxon>Infirmifilum</taxon>
    </lineage>
</organism>
<reference evidence="3 4" key="1">
    <citation type="journal article" date="2015" name="Stand. Genomic Sci.">
        <title>Complete genome sequence of and proposal of Thermofilum uzonense sp. nov. a novel hyperthermophilic crenarchaeon and emended description of the genus Thermofilum.</title>
        <authorList>
            <person name="Toshchakov S.V."/>
            <person name="Korzhenkov A.A."/>
            <person name="Samarov N.I."/>
            <person name="Mazunin I.O."/>
            <person name="Mozhey O.I."/>
            <person name="Shmyr I.S."/>
            <person name="Derbikova K.S."/>
            <person name="Taranov E.A."/>
            <person name="Dominova I.N."/>
            <person name="Bonch-Osmolovskaya E.A."/>
            <person name="Patrushev M.V."/>
            <person name="Podosokorskaya O.A."/>
            <person name="Kublanov I.V."/>
        </authorList>
    </citation>
    <scope>NUCLEOTIDE SEQUENCE [LARGE SCALE GENOMIC DNA]</scope>
    <source>
        <strain evidence="3 4">1807-2</strain>
    </source>
</reference>
<dbReference type="GeneID" id="25400873"/>
<dbReference type="HOGENOM" id="CLU_052299_1_0_2"/>
<dbReference type="PATRIC" id="fig|1550241.5.peg.314"/>
<dbReference type="InterPro" id="IPR005224">
    <property type="entry name" value="SfsA"/>
</dbReference>
<dbReference type="EMBL" id="CP009961">
    <property type="protein sequence ID" value="AKG38228.1"/>
    <property type="molecule type" value="Genomic_DNA"/>
</dbReference>
<accession>A0A0F7FHE1</accession>
<dbReference type="OrthoDB" id="34139at2157"/>
<feature type="domain" description="Sugar fermentation stimulation protein C-terminal" evidence="1">
    <location>
        <begin position="80"/>
        <end position="214"/>
    </location>
</feature>
<evidence type="ECO:0000313" key="4">
    <source>
        <dbReference type="Proteomes" id="UP000067434"/>
    </source>
</evidence>
<dbReference type="CDD" id="cd22358">
    <property type="entry name" value="SfsA-like_archaeal"/>
    <property type="match status" value="1"/>
</dbReference>
<evidence type="ECO:0000259" key="2">
    <source>
        <dbReference type="Pfam" id="PF17746"/>
    </source>
</evidence>
<evidence type="ECO:0000313" key="3">
    <source>
        <dbReference type="EMBL" id="AKG38228.1"/>
    </source>
</evidence>
<dbReference type="PANTHER" id="PTHR30545">
    <property type="entry name" value="SUGAR FERMENTATION STIMULATION PROTEIN A"/>
    <property type="match status" value="1"/>
</dbReference>